<reference evidence="1 2" key="1">
    <citation type="submission" date="2020-04" db="EMBL/GenBank/DDBJ databases">
        <title>Luteolibacter sp. G-1-1-1 isolated from soil.</title>
        <authorList>
            <person name="Dahal R.H."/>
        </authorList>
    </citation>
    <scope>NUCLEOTIDE SEQUENCE [LARGE SCALE GENOMIC DNA]</scope>
    <source>
        <strain evidence="1 2">G-1-1-1</strain>
    </source>
</reference>
<dbReference type="AlphaFoldDB" id="A0A858RFE7"/>
<name>A0A858RFE7_9BACT</name>
<dbReference type="KEGG" id="luo:HHL09_05905"/>
<protein>
    <recommendedName>
        <fullName evidence="3">XRE family transcriptional regulator</fullName>
    </recommendedName>
</protein>
<proteinExistence type="predicted"/>
<dbReference type="Proteomes" id="UP000501812">
    <property type="component" value="Chromosome"/>
</dbReference>
<organism evidence="1 2">
    <name type="scientific">Luteolibacter luteus</name>
    <dbReference type="NCBI Taxonomy" id="2728835"/>
    <lineage>
        <taxon>Bacteria</taxon>
        <taxon>Pseudomonadati</taxon>
        <taxon>Verrucomicrobiota</taxon>
        <taxon>Verrucomicrobiia</taxon>
        <taxon>Verrucomicrobiales</taxon>
        <taxon>Verrucomicrobiaceae</taxon>
        <taxon>Luteolibacter</taxon>
    </lineage>
</organism>
<keyword evidence="2" id="KW-1185">Reference proteome</keyword>
<sequence>MSDDEREFGPQPLIAVMDRWHLENHDLVDASLEQLTHKQVQRARNGRKLTLKMMMKVARALNVAIWNRLKAGEKELFVEYLHKDIFSYSKGYDAAKEDPNSGILPD</sequence>
<dbReference type="RefSeq" id="WP_169453645.1">
    <property type="nucleotide sequence ID" value="NZ_CP051774.1"/>
</dbReference>
<accession>A0A858RFE7</accession>
<evidence type="ECO:0000313" key="2">
    <source>
        <dbReference type="Proteomes" id="UP000501812"/>
    </source>
</evidence>
<gene>
    <name evidence="1" type="ORF">HHL09_05905</name>
</gene>
<evidence type="ECO:0008006" key="3">
    <source>
        <dbReference type="Google" id="ProtNLM"/>
    </source>
</evidence>
<evidence type="ECO:0000313" key="1">
    <source>
        <dbReference type="EMBL" id="QJE95331.1"/>
    </source>
</evidence>
<dbReference type="EMBL" id="CP051774">
    <property type="protein sequence ID" value="QJE95331.1"/>
    <property type="molecule type" value="Genomic_DNA"/>
</dbReference>